<dbReference type="AlphaFoldDB" id="A0AAD1HU97"/>
<dbReference type="EMBL" id="AP022564">
    <property type="protein sequence ID" value="BBX21279.1"/>
    <property type="molecule type" value="Genomic_DNA"/>
</dbReference>
<protein>
    <submittedName>
        <fullName evidence="1">Uncharacterized protein</fullName>
    </submittedName>
</protein>
<evidence type="ECO:0000313" key="2">
    <source>
        <dbReference type="Proteomes" id="UP000467636"/>
    </source>
</evidence>
<gene>
    <name evidence="1" type="ORF">MTER_06900</name>
</gene>
<proteinExistence type="predicted"/>
<dbReference type="Proteomes" id="UP000467636">
    <property type="component" value="Chromosome"/>
</dbReference>
<dbReference type="RefSeq" id="WP_197701533.1">
    <property type="nucleotide sequence ID" value="NZ_JACKSZ010000103.1"/>
</dbReference>
<keyword evidence="2" id="KW-1185">Reference proteome</keyword>
<sequence>MRAVVLNEGELTVRETTDPVPGEGHRLLPTLSCAICGGHIIGQQRDTW</sequence>
<reference evidence="1 2" key="1">
    <citation type="journal article" date="2019" name="Emerg. Microbes Infect.">
        <title>Comprehensive subspecies identification of 175 nontuberculous mycobacteria species based on 7547 genomic profiles.</title>
        <authorList>
            <person name="Matsumoto Y."/>
            <person name="Kinjo T."/>
            <person name="Motooka D."/>
            <person name="Nabeya D."/>
            <person name="Jung N."/>
            <person name="Uechi K."/>
            <person name="Horii T."/>
            <person name="Iida T."/>
            <person name="Fujita J."/>
            <person name="Nakamura S."/>
        </authorList>
    </citation>
    <scope>NUCLEOTIDE SEQUENCE [LARGE SCALE GENOMIC DNA]</scope>
    <source>
        <strain evidence="1 2">JCM 12143</strain>
    </source>
</reference>
<organism evidence="1 2">
    <name type="scientific">Mycolicibacter terrae</name>
    <dbReference type="NCBI Taxonomy" id="1788"/>
    <lineage>
        <taxon>Bacteria</taxon>
        <taxon>Bacillati</taxon>
        <taxon>Actinomycetota</taxon>
        <taxon>Actinomycetes</taxon>
        <taxon>Mycobacteriales</taxon>
        <taxon>Mycobacteriaceae</taxon>
        <taxon>Mycolicibacter</taxon>
    </lineage>
</organism>
<evidence type="ECO:0000313" key="1">
    <source>
        <dbReference type="EMBL" id="BBX21279.1"/>
    </source>
</evidence>
<accession>A0AAD1HU97</accession>
<name>A0AAD1HU97_9MYCO</name>